<proteinExistence type="predicted"/>
<evidence type="ECO:0000313" key="1">
    <source>
        <dbReference type="EMBL" id="KAJ7996137.1"/>
    </source>
</evidence>
<evidence type="ECO:0000313" key="2">
    <source>
        <dbReference type="Proteomes" id="UP001157502"/>
    </source>
</evidence>
<name>A0ACC2FXY3_DALPE</name>
<dbReference type="EMBL" id="CM055747">
    <property type="protein sequence ID" value="KAJ7996137.1"/>
    <property type="molecule type" value="Genomic_DNA"/>
</dbReference>
<protein>
    <submittedName>
        <fullName evidence="1">Uncharacterized protein</fullName>
    </submittedName>
</protein>
<accession>A0ACC2FXY3</accession>
<reference evidence="1" key="1">
    <citation type="submission" date="2021-05" db="EMBL/GenBank/DDBJ databases">
        <authorList>
            <person name="Pan Q."/>
            <person name="Jouanno E."/>
            <person name="Zahm M."/>
            <person name="Klopp C."/>
            <person name="Cabau C."/>
            <person name="Louis A."/>
            <person name="Berthelot C."/>
            <person name="Parey E."/>
            <person name="Roest Crollius H."/>
            <person name="Montfort J."/>
            <person name="Robinson-Rechavi M."/>
            <person name="Bouchez O."/>
            <person name="Lampietro C."/>
            <person name="Lopez Roques C."/>
            <person name="Donnadieu C."/>
            <person name="Postlethwait J."/>
            <person name="Bobe J."/>
            <person name="Dillon D."/>
            <person name="Chandos A."/>
            <person name="von Hippel F."/>
            <person name="Guiguen Y."/>
        </authorList>
    </citation>
    <scope>NUCLEOTIDE SEQUENCE</scope>
    <source>
        <strain evidence="1">YG-Jan2019</strain>
    </source>
</reference>
<sequence>MTAAHDDGGGETQEEPLAPETGDGGRKRERETGEGDDGERENARQGRREDRENRCSWHPKATSVNTKQSSSAGSLWGNREAVDGGDGRGMVWAHL</sequence>
<gene>
    <name evidence="1" type="ORF">DPEC_G00233950</name>
</gene>
<dbReference type="Proteomes" id="UP001157502">
    <property type="component" value="Chromosome 20"/>
</dbReference>
<keyword evidence="2" id="KW-1185">Reference proteome</keyword>
<organism evidence="1 2">
    <name type="scientific">Dallia pectoralis</name>
    <name type="common">Alaska blackfish</name>
    <dbReference type="NCBI Taxonomy" id="75939"/>
    <lineage>
        <taxon>Eukaryota</taxon>
        <taxon>Metazoa</taxon>
        <taxon>Chordata</taxon>
        <taxon>Craniata</taxon>
        <taxon>Vertebrata</taxon>
        <taxon>Euteleostomi</taxon>
        <taxon>Actinopterygii</taxon>
        <taxon>Neopterygii</taxon>
        <taxon>Teleostei</taxon>
        <taxon>Protacanthopterygii</taxon>
        <taxon>Esociformes</taxon>
        <taxon>Umbridae</taxon>
        <taxon>Dallia</taxon>
    </lineage>
</organism>
<comment type="caution">
    <text evidence="1">The sequence shown here is derived from an EMBL/GenBank/DDBJ whole genome shotgun (WGS) entry which is preliminary data.</text>
</comment>